<evidence type="ECO:0000256" key="1">
    <source>
        <dbReference type="SAM" id="MobiDB-lite"/>
    </source>
</evidence>
<dbReference type="Proteomes" id="UP001438707">
    <property type="component" value="Unassembled WGS sequence"/>
</dbReference>
<feature type="region of interest" description="Disordered" evidence="1">
    <location>
        <begin position="422"/>
        <end position="451"/>
    </location>
</feature>
<reference evidence="2 3" key="1">
    <citation type="journal article" date="2024" name="Nat. Commun.">
        <title>Phylogenomics reveals the evolutionary origins of lichenization in chlorophyte algae.</title>
        <authorList>
            <person name="Puginier C."/>
            <person name="Libourel C."/>
            <person name="Otte J."/>
            <person name="Skaloud P."/>
            <person name="Haon M."/>
            <person name="Grisel S."/>
            <person name="Petersen M."/>
            <person name="Berrin J.G."/>
            <person name="Delaux P.M."/>
            <person name="Dal Grande F."/>
            <person name="Keller J."/>
        </authorList>
    </citation>
    <scope>NUCLEOTIDE SEQUENCE [LARGE SCALE GENOMIC DNA]</scope>
    <source>
        <strain evidence="2 3">SAG 2145</strain>
    </source>
</reference>
<feature type="compositionally biased region" description="Low complexity" evidence="1">
    <location>
        <begin position="441"/>
        <end position="451"/>
    </location>
</feature>
<feature type="region of interest" description="Disordered" evidence="1">
    <location>
        <begin position="100"/>
        <end position="126"/>
    </location>
</feature>
<protein>
    <submittedName>
        <fullName evidence="2">Uncharacterized protein</fullName>
    </submittedName>
</protein>
<dbReference type="AlphaFoldDB" id="A0AAW1S5D3"/>
<gene>
    <name evidence="2" type="ORF">WJX74_005976</name>
</gene>
<accession>A0AAW1S5D3</accession>
<proteinExistence type="predicted"/>
<comment type="caution">
    <text evidence="2">The sequence shown here is derived from an EMBL/GenBank/DDBJ whole genome shotgun (WGS) entry which is preliminary data.</text>
</comment>
<sequence>MQEPDKVDCSQHQPLGRGLNFFLRSSPRDGKEALDRGMHMWSRQELSQLIYRQKRGNETWRLQKALAESVSMPAMPRVQYPNDELAYGALKYHFRGALGQDQQEIGPPSKRQRPEDPLPNTAKPELSTKSLFRAEDNIYALNPSFSNHSSFAWWPKKANVNVVGRKVAQHIKCEALTRIKRAQMEKAHILDPQQPRPDGSCLVSHLYAFSGPQASGKSILMYTLFQDLRWSVKTAGLASQVRIVPLFDYNRLPSSALGGRERYLKKTLLTAYLEDGDKAAQMEIFMCTTYRELVQWIRDRQRDLREVMVFLFDGLRYKQGRDELKDGSVEMLAYELSMHGPTIAAFSNSPQPSAAKPAPAFRIERMRMDFSQAAFNTLLVNFGLEGLGPDAQGWILFTTGRHPLLAHDVLWRLSQQWHGKHASSVKAKDGGSPALPPSPARPASAAFAGAQPDRLQVSVDRLSAAR</sequence>
<evidence type="ECO:0000313" key="2">
    <source>
        <dbReference type="EMBL" id="KAK9841448.1"/>
    </source>
</evidence>
<evidence type="ECO:0000313" key="3">
    <source>
        <dbReference type="Proteomes" id="UP001438707"/>
    </source>
</evidence>
<dbReference type="EMBL" id="JALJOS010000003">
    <property type="protein sequence ID" value="KAK9841448.1"/>
    <property type="molecule type" value="Genomic_DNA"/>
</dbReference>
<keyword evidence="3" id="KW-1185">Reference proteome</keyword>
<name>A0AAW1S5D3_9CHLO</name>
<organism evidence="2 3">
    <name type="scientific">Apatococcus lobatus</name>
    <dbReference type="NCBI Taxonomy" id="904363"/>
    <lineage>
        <taxon>Eukaryota</taxon>
        <taxon>Viridiplantae</taxon>
        <taxon>Chlorophyta</taxon>
        <taxon>core chlorophytes</taxon>
        <taxon>Trebouxiophyceae</taxon>
        <taxon>Chlorellales</taxon>
        <taxon>Chlorellaceae</taxon>
        <taxon>Apatococcus</taxon>
    </lineage>
</organism>